<dbReference type="InterPro" id="IPR020845">
    <property type="entry name" value="AMP-binding_CS"/>
</dbReference>
<gene>
    <name evidence="5" type="ORF">IC621_08355</name>
</gene>
<dbReference type="EMBL" id="JACXAI010000007">
    <property type="protein sequence ID" value="MBD1380240.1"/>
    <property type="molecule type" value="Genomic_DNA"/>
</dbReference>
<dbReference type="GO" id="GO:0006631">
    <property type="term" value="P:fatty acid metabolic process"/>
    <property type="evidence" value="ECO:0007669"/>
    <property type="project" value="TreeGrafter"/>
</dbReference>
<evidence type="ECO:0000259" key="4">
    <source>
        <dbReference type="Pfam" id="PF13193"/>
    </source>
</evidence>
<dbReference type="Pfam" id="PF00501">
    <property type="entry name" value="AMP-binding"/>
    <property type="match status" value="1"/>
</dbReference>
<evidence type="ECO:0000256" key="2">
    <source>
        <dbReference type="ARBA" id="ARBA00022598"/>
    </source>
</evidence>
<evidence type="ECO:0000313" key="5">
    <source>
        <dbReference type="EMBL" id="MBD1380240.1"/>
    </source>
</evidence>
<dbReference type="Gene3D" id="3.30.300.30">
    <property type="match status" value="1"/>
</dbReference>
<evidence type="ECO:0000256" key="1">
    <source>
        <dbReference type="ARBA" id="ARBA00006432"/>
    </source>
</evidence>
<evidence type="ECO:0000259" key="3">
    <source>
        <dbReference type="Pfam" id="PF00501"/>
    </source>
</evidence>
<dbReference type="AlphaFoldDB" id="A0A926RX38"/>
<dbReference type="SUPFAM" id="SSF56801">
    <property type="entry name" value="Acetyl-CoA synthetase-like"/>
    <property type="match status" value="1"/>
</dbReference>
<dbReference type="PANTHER" id="PTHR43201">
    <property type="entry name" value="ACYL-COA SYNTHETASE"/>
    <property type="match status" value="1"/>
</dbReference>
<dbReference type="InterPro" id="IPR045851">
    <property type="entry name" value="AMP-bd_C_sf"/>
</dbReference>
<accession>A0A926RX38</accession>
<dbReference type="PROSITE" id="PS00455">
    <property type="entry name" value="AMP_BINDING"/>
    <property type="match status" value="1"/>
</dbReference>
<comment type="similarity">
    <text evidence="1">Belongs to the ATP-dependent AMP-binding enzyme family.</text>
</comment>
<dbReference type="PANTHER" id="PTHR43201:SF5">
    <property type="entry name" value="MEDIUM-CHAIN ACYL-COA LIGASE ACSF2, MITOCHONDRIAL"/>
    <property type="match status" value="1"/>
</dbReference>
<dbReference type="InterPro" id="IPR042099">
    <property type="entry name" value="ANL_N_sf"/>
</dbReference>
<organism evidence="5 6">
    <name type="scientific">Metabacillus arenae</name>
    <dbReference type="NCBI Taxonomy" id="2771434"/>
    <lineage>
        <taxon>Bacteria</taxon>
        <taxon>Bacillati</taxon>
        <taxon>Bacillota</taxon>
        <taxon>Bacilli</taxon>
        <taxon>Bacillales</taxon>
        <taxon>Bacillaceae</taxon>
        <taxon>Metabacillus</taxon>
    </lineage>
</organism>
<dbReference type="GO" id="GO:0031956">
    <property type="term" value="F:medium-chain fatty acid-CoA ligase activity"/>
    <property type="evidence" value="ECO:0007669"/>
    <property type="project" value="TreeGrafter"/>
</dbReference>
<dbReference type="Proteomes" id="UP000626844">
    <property type="component" value="Unassembled WGS sequence"/>
</dbReference>
<dbReference type="InterPro" id="IPR000873">
    <property type="entry name" value="AMP-dep_synth/lig_dom"/>
</dbReference>
<feature type="domain" description="AMP-binding enzyme C-terminal" evidence="4">
    <location>
        <begin position="393"/>
        <end position="464"/>
    </location>
</feature>
<reference evidence="5" key="1">
    <citation type="submission" date="2020-09" db="EMBL/GenBank/DDBJ databases">
        <title>A novel bacterium of genus Bacillus, isolated from South China Sea.</title>
        <authorList>
            <person name="Huang H."/>
            <person name="Mo K."/>
            <person name="Hu Y."/>
        </authorList>
    </citation>
    <scope>NUCLEOTIDE SEQUENCE</scope>
    <source>
        <strain evidence="5">IB182487</strain>
    </source>
</reference>
<name>A0A926RX38_9BACI</name>
<dbReference type="Pfam" id="PF13193">
    <property type="entry name" value="AMP-binding_C"/>
    <property type="match status" value="1"/>
</dbReference>
<dbReference type="NCBIfam" id="NF005797">
    <property type="entry name" value="PRK07638.1"/>
    <property type="match status" value="1"/>
</dbReference>
<evidence type="ECO:0000313" key="6">
    <source>
        <dbReference type="Proteomes" id="UP000626844"/>
    </source>
</evidence>
<keyword evidence="6" id="KW-1185">Reference proteome</keyword>
<dbReference type="RefSeq" id="WP_191157725.1">
    <property type="nucleotide sequence ID" value="NZ_JACXAI010000007.1"/>
</dbReference>
<proteinExistence type="inferred from homology"/>
<feature type="domain" description="AMP-dependent synthetase/ligase" evidence="3">
    <location>
        <begin position="8"/>
        <end position="345"/>
    </location>
</feature>
<sequence>MGITLPYQTHASVHPERVAVKTSTKQINYQEWHRLIKQTGEWLGAITDSNKIVAILLPNSLELLQLFAGAASAGCTAVPLDPRWSPFEIQERLKICHPKVIIASQETIYKVEQLEYPKLLIENGMEIDDSPNSKSDSFINTSFYLGFTSGSTGKPKAFTRSHQSWIESFSCNQLDLDMTASEHVLIPGSLVHSHFLYGAISTLYLGGTVYLLEKFTVSKLTSFLTKFPISVLYVVPTMIEALIKEEISVDKQIKVISSGAKLESVTKEKMKQFFQRLSLYEFYGASELSFVSILSSEHPDEKKASVGRPCHNVKVEIRHLNGEIQPANEIGKIFVKSDLLFNGYLQSESNGMDKDGWMTVHDLGYLDKDGFLYLAGRESNMILYGGINIFPEEIESVLSQHPKVREAAVIGIQDEYWGSIIGAVIQGDPSKGELRSFCKEHLASFKIPRRWVFIDEMPHTISGKIDRVLVKKMFYEQIGMKS</sequence>
<dbReference type="InterPro" id="IPR025110">
    <property type="entry name" value="AMP-bd_C"/>
</dbReference>
<dbReference type="Gene3D" id="3.40.50.12780">
    <property type="entry name" value="N-terminal domain of ligase-like"/>
    <property type="match status" value="1"/>
</dbReference>
<protein>
    <submittedName>
        <fullName evidence="5">AMP-binding protein</fullName>
    </submittedName>
</protein>
<comment type="caution">
    <text evidence="5">The sequence shown here is derived from an EMBL/GenBank/DDBJ whole genome shotgun (WGS) entry which is preliminary data.</text>
</comment>
<keyword evidence="2" id="KW-0436">Ligase</keyword>